<dbReference type="Pfam" id="PF05161">
    <property type="entry name" value="MOFRL"/>
    <property type="match status" value="1"/>
</dbReference>
<dbReference type="InterPro" id="IPR025286">
    <property type="entry name" value="MOFRL_assoc_dom"/>
</dbReference>
<evidence type="ECO:0000259" key="3">
    <source>
        <dbReference type="Pfam" id="PF05161"/>
    </source>
</evidence>
<feature type="transmembrane region" description="Helical" evidence="2">
    <location>
        <begin position="21"/>
        <end position="38"/>
    </location>
</feature>
<protein>
    <submittedName>
        <fullName evidence="5">Uncharacterized protein</fullName>
    </submittedName>
</protein>
<evidence type="ECO:0000313" key="6">
    <source>
        <dbReference type="Proteomes" id="UP001626550"/>
    </source>
</evidence>
<dbReference type="InterPro" id="IPR007835">
    <property type="entry name" value="MOFRL"/>
</dbReference>
<dbReference type="InterPro" id="IPR037035">
    <property type="entry name" value="GK-like_C_sf"/>
</dbReference>
<evidence type="ECO:0000259" key="4">
    <source>
        <dbReference type="Pfam" id="PF13660"/>
    </source>
</evidence>
<evidence type="ECO:0000256" key="1">
    <source>
        <dbReference type="ARBA" id="ARBA00005393"/>
    </source>
</evidence>
<dbReference type="Pfam" id="PF13660">
    <property type="entry name" value="DUF4147"/>
    <property type="match status" value="1"/>
</dbReference>
<sequence>MNNHLLNKLNKVRSCLDQVKFGGFLSFVGATSILSLVLSDVVGDRLDTIAGAPTYSHSLSLRTRCHDAVRILGDRNIHAKIPKSIIDSLGSIESQDIPSHNNNNNIAIIGSNKIGLENALILASQHGIPGFILTSTLTGDCSLKAKQFARVCRGILQKDISSSLELVSAFVGQTSGLEDFLLNAFKSKVFSLWFGGEATVSISRDKTSQNYIGGGRCSHFGLAVATEWSKIGLPSGQVSLLALATDGLDGPSAQGCGVVVTRETVPTDTINSAQEYLTAGDSYGFFLSGMSPKCQVLPPQLTGSNVMDIFGCIFENHS</sequence>
<comment type="similarity">
    <text evidence="1">Belongs to the glycerate kinase type-2 family.</text>
</comment>
<gene>
    <name evidence="5" type="ORF">Ciccas_011413</name>
</gene>
<evidence type="ECO:0000256" key="2">
    <source>
        <dbReference type="SAM" id="Phobius"/>
    </source>
</evidence>
<dbReference type="SUPFAM" id="SSF82544">
    <property type="entry name" value="GckA/TtuD-like"/>
    <property type="match status" value="1"/>
</dbReference>
<evidence type="ECO:0000313" key="5">
    <source>
        <dbReference type="EMBL" id="KAL3310029.1"/>
    </source>
</evidence>
<dbReference type="Proteomes" id="UP001626550">
    <property type="component" value="Unassembled WGS sequence"/>
</dbReference>
<proteinExistence type="inferred from homology"/>
<organism evidence="5 6">
    <name type="scientific">Cichlidogyrus casuarinus</name>
    <dbReference type="NCBI Taxonomy" id="1844966"/>
    <lineage>
        <taxon>Eukaryota</taxon>
        <taxon>Metazoa</taxon>
        <taxon>Spiralia</taxon>
        <taxon>Lophotrochozoa</taxon>
        <taxon>Platyhelminthes</taxon>
        <taxon>Monogenea</taxon>
        <taxon>Monopisthocotylea</taxon>
        <taxon>Dactylogyridea</taxon>
        <taxon>Ancyrocephalidae</taxon>
        <taxon>Cichlidogyrus</taxon>
    </lineage>
</organism>
<dbReference type="PANTHER" id="PTHR12227">
    <property type="entry name" value="GLYCERATE KINASE"/>
    <property type="match status" value="1"/>
</dbReference>
<reference evidence="5 6" key="1">
    <citation type="submission" date="2024-11" db="EMBL/GenBank/DDBJ databases">
        <title>Adaptive evolution of stress response genes in parasites aligns with host niche diversity.</title>
        <authorList>
            <person name="Hahn C."/>
            <person name="Resl P."/>
        </authorList>
    </citation>
    <scope>NUCLEOTIDE SEQUENCE [LARGE SCALE GENOMIC DNA]</scope>
    <source>
        <strain evidence="5">EGGRZ-B1_66</strain>
        <tissue evidence="5">Body</tissue>
    </source>
</reference>
<name>A0ABD2PRZ0_9PLAT</name>
<keyword evidence="2" id="KW-1133">Transmembrane helix</keyword>
<comment type="caution">
    <text evidence="5">The sequence shown here is derived from an EMBL/GenBank/DDBJ whole genome shotgun (WGS) entry which is preliminary data.</text>
</comment>
<dbReference type="PANTHER" id="PTHR12227:SF0">
    <property type="entry name" value="GLYCERATE KINASE"/>
    <property type="match status" value="1"/>
</dbReference>
<feature type="domain" description="MOFRL-associated" evidence="4">
    <location>
        <begin position="7"/>
        <end position="89"/>
    </location>
</feature>
<keyword evidence="2" id="KW-0472">Membrane</keyword>
<keyword evidence="6" id="KW-1185">Reference proteome</keyword>
<dbReference type="InterPro" id="IPR039760">
    <property type="entry name" value="MOFRL_protein"/>
</dbReference>
<dbReference type="AlphaFoldDB" id="A0ABD2PRZ0"/>
<dbReference type="Gene3D" id="3.40.1480.10">
    <property type="entry name" value="MOFRL domain"/>
    <property type="match status" value="1"/>
</dbReference>
<keyword evidence="2" id="KW-0812">Transmembrane</keyword>
<dbReference type="EMBL" id="JBJKFK010003315">
    <property type="protein sequence ID" value="KAL3310029.1"/>
    <property type="molecule type" value="Genomic_DNA"/>
</dbReference>
<accession>A0ABD2PRZ0</accession>
<feature type="domain" description="MOFRL" evidence="3">
    <location>
        <begin position="193"/>
        <end position="308"/>
    </location>
</feature>